<protein>
    <submittedName>
        <fullName evidence="1">Catalase</fullName>
    </submittedName>
</protein>
<evidence type="ECO:0000313" key="2">
    <source>
        <dbReference type="Proteomes" id="UP000620366"/>
    </source>
</evidence>
<organism evidence="1 2">
    <name type="scientific">Feifania hominis</name>
    <dbReference type="NCBI Taxonomy" id="2763660"/>
    <lineage>
        <taxon>Bacteria</taxon>
        <taxon>Bacillati</taxon>
        <taxon>Bacillota</taxon>
        <taxon>Clostridia</taxon>
        <taxon>Eubacteriales</taxon>
        <taxon>Feifaniaceae</taxon>
        <taxon>Feifania</taxon>
    </lineage>
</organism>
<dbReference type="Proteomes" id="UP000620366">
    <property type="component" value="Unassembled WGS sequence"/>
</dbReference>
<gene>
    <name evidence="1" type="ORF">H8695_01245</name>
</gene>
<dbReference type="RefSeq" id="WP_249298981.1">
    <property type="nucleotide sequence ID" value="NZ_JACRSP010000001.1"/>
</dbReference>
<proteinExistence type="predicted"/>
<name>A0A926HTH8_9FIRM</name>
<dbReference type="AlphaFoldDB" id="A0A926HTH8"/>
<evidence type="ECO:0000313" key="1">
    <source>
        <dbReference type="EMBL" id="MBC8535323.1"/>
    </source>
</evidence>
<accession>A0A926HTH8</accession>
<sequence length="177" mass="20967">MKWLSHLKTINHHKALVMKYCFKIGLYRQGLLHDLSKYSPCEFRVGARYFQGNRSPNDAERAATGCSSAWLHHKGRNKHHLEYWIDYSPEGDHALAGMEMPVRYVAEMFCDRIAACKTYKKEAYQDRDAYDYYMKSRDHYLLHPNTQALLEQLLSMLMERGEEQTFAYIRHEVLGRR</sequence>
<comment type="caution">
    <text evidence="1">The sequence shown here is derived from an EMBL/GenBank/DDBJ whole genome shotgun (WGS) entry which is preliminary data.</text>
</comment>
<dbReference type="Pfam" id="PF18907">
    <property type="entry name" value="DUF5662"/>
    <property type="match status" value="1"/>
</dbReference>
<keyword evidence="2" id="KW-1185">Reference proteome</keyword>
<dbReference type="EMBL" id="JACRSP010000001">
    <property type="protein sequence ID" value="MBC8535323.1"/>
    <property type="molecule type" value="Genomic_DNA"/>
</dbReference>
<dbReference type="InterPro" id="IPR043721">
    <property type="entry name" value="DUF5662"/>
</dbReference>
<reference evidence="1" key="1">
    <citation type="submission" date="2020-08" db="EMBL/GenBank/DDBJ databases">
        <title>Genome public.</title>
        <authorList>
            <person name="Liu C."/>
            <person name="Sun Q."/>
        </authorList>
    </citation>
    <scope>NUCLEOTIDE SEQUENCE</scope>
    <source>
        <strain evidence="1">BX7</strain>
    </source>
</reference>